<keyword evidence="2" id="KW-1185">Reference proteome</keyword>
<sequence length="2112" mass="236420">MEASEENNGNISLKRQRAPLSDSEDNVLSELNDGQKRRRLGATGQENRSPKPSSSGRPAEQETKPDTPIVPSVLSRVQQFTQRREGEGEFNQRLERFKVPVFQASPSPTPTPSPGNPCPRTRSNFVSGIQRKLNGTTTPSSKQASRMRQEREQELSQLHFQPISENAWLKRSSSDPSLTQEADGDAEIKDGSFTEILISSTEKQSSDRAGDSKNASASEVPDFNEGQLQIEWRKQNTHQGEESREENEHKDPAGNKMQLVYQQPESQTVLKLSFSDDQSVSRATFSMNLNVSELPDEQSLFRSVNPDESNMKEMSEFSKVTEQSRSEVFSFEEAEEIDGSSYSEEMIEPSTDEELRLWRYPQDKVHKEKESVIAEEQEEDMCVKEEEGELESSRVEKENGGSVAHHRESFDTQGGECYLGDVSAEIADSTEMQEDEKPEEDGLESNSCLDDQSTLNTDKRNLESCVGEDTDIDTFTIKQEAKDTEGCTHKDDECRPSKDIQTVNIKEEKDIDLESDRRVKLSEVSPSAVVVQAFKETQTGYTELGAKPKVKTPAKPSEIDRSDAVPCWTEVQPSNHPLTEEMEQDAIGEGQGVYRLTGEIHNTEGGESTKKVTFILEPEFISDSTLSETDTSTASRAETSLSDADLSSHDETNTAEIIDQMFEEVLEYAGRIEEERVDDEDIEDHDSGICACSGDKDKMDTESEKEKSEEEGEAKGGECDESKKLESNGDELLTFPPSGILSPLSKSVEAVVTPLNNDNISSSSVLMFHITPTATGSESRVQSFHLCSCLQRRPPPLLLNLLLSTVDQYSHVSYLMWACPVIDSIDAYRTQRQSKLPTIQSVTPGVQRRAPEKSQPQPSVNTKEKITALNEEAAKLQTVINQTLQALSCCTDEEHGRGSLEEAEAEKLLLVSCEKRSALLAEVARLRKERNSESGEAAGEDREFVSQQPCRGTVGITNIQLPLKVEFVCSSHNRTGRPSHYFFVLIRYGPCNIVATPLATAADAQNGDTISFPTSVTLKDIRSSFEIDVEVYSLSHTSGSNCSMDRTNTKSRVSHAKKALEYLHSEYTRSSNSLTSAAPPALNTRRSSNFCLVGSHKITLASLGHSKFPLDKVPFLSPLEGNIYLRLDSESHSNVQHQGFLTMFELISGYGVWHRRYFVLEGFNMYYWNHPNDKETKEAEGSISLTSSSSQCVRPVKRDSCARPFTFELVSNILQQEHDDSQDALANEPSCSVDGDTVSAFLEENPSHQDRNVSSQDKGTSEKVDQTVSSTAEGVTEQAETQTGRNPAAASLAVSVTRLKNSRLLQNFIPPLCSVCFGSDTVRVTEVWPEVERAECLARGAALKWASGVFCRPEHLERLSQYRKRESQRTASIHTRLKFIRSCCYLSDGNQTVTLCCCMFLLSFKSMVQSYLEGVGWGLEQLREARAELKEVSHALKKTGLESNRNTEGVKSLERLREVSVNHYQLLAAVSNLPRLYSVRSMVLETERLVESRRLLEAHARLMDLERWQDDILWQLHGVAGSTLSTEDQELVAKYFSGVGQLVDALGKELWAVVSSALALARQNPTPFVSAVRIVEREEALDRALLEERGGTRGNARPLPPGRPRCWRACFFQVLEEAVSARFRSVSYLHTRGPGLAGHLSALQHGIMADLATVRHLLEHCVPPHYQLTRAYLRASHQCLHAHLAQVSSWDLESGEIFAVLNWVLHIYNSPDMMGHPEVVTETKKEELGPLISTEGLEQLQNKYVQSVRKSVSEWMHKALQVELQDWQRDQEPDTDHEGFYQTSLPTIITQMLEENARVALMIGESLRDQTIQMGLYEMENLLNRFREALVEFGKEHRRDPSNNKNKFYLHYLLASISNCIILKKSTETLQQQQSSRSAGQFSRTPPNPLAALDRAVRRACRLVMDQLLLDLQPLLPGLLTRSWLVHGDPTPKLCQVLERHLELYGRVRPPCRQRLQEEAQWLMVVEYVRALVQKRLVCRSSEERRQLAQQIVLDDQQFKEIFHGLEGEGSLPEVNPLALLPVLADFIRLKDPSMLILEVSGLAAKYPDISEEHVSVLLDVRGDVSRDIRGAVLDLLEQSAPPLPAGYRPIFTDILVPPSTMAFCLPTAKCA</sequence>
<reference evidence="1" key="1">
    <citation type="submission" date="2022-04" db="EMBL/GenBank/DDBJ databases">
        <title>Jade perch genome.</title>
        <authorList>
            <person name="Chao B."/>
        </authorList>
    </citation>
    <scope>NUCLEOTIDE SEQUENCE</scope>
    <source>
        <strain evidence="1">CB-2022</strain>
    </source>
</reference>
<dbReference type="Proteomes" id="UP000831701">
    <property type="component" value="Chromosome 6"/>
</dbReference>
<organism evidence="1 2">
    <name type="scientific">Scortum barcoo</name>
    <name type="common">barcoo grunter</name>
    <dbReference type="NCBI Taxonomy" id="214431"/>
    <lineage>
        <taxon>Eukaryota</taxon>
        <taxon>Metazoa</taxon>
        <taxon>Chordata</taxon>
        <taxon>Craniata</taxon>
        <taxon>Vertebrata</taxon>
        <taxon>Euteleostomi</taxon>
        <taxon>Actinopterygii</taxon>
        <taxon>Neopterygii</taxon>
        <taxon>Teleostei</taxon>
        <taxon>Neoteleostei</taxon>
        <taxon>Acanthomorphata</taxon>
        <taxon>Eupercaria</taxon>
        <taxon>Centrarchiformes</taxon>
        <taxon>Terapontoidei</taxon>
        <taxon>Terapontidae</taxon>
        <taxon>Scortum</taxon>
    </lineage>
</organism>
<evidence type="ECO:0000313" key="1">
    <source>
        <dbReference type="EMBL" id="KAI3371728.1"/>
    </source>
</evidence>
<comment type="caution">
    <text evidence="1">The sequence shown here is derived from an EMBL/GenBank/DDBJ whole genome shotgun (WGS) entry which is preliminary data.</text>
</comment>
<gene>
    <name evidence="1" type="ORF">L3Q82_024285</name>
</gene>
<accession>A0ACB8WWA6</accession>
<protein>
    <submittedName>
        <fullName evidence="1">Uncharacterized protein</fullName>
    </submittedName>
</protein>
<dbReference type="EMBL" id="CM041536">
    <property type="protein sequence ID" value="KAI3371728.1"/>
    <property type="molecule type" value="Genomic_DNA"/>
</dbReference>
<name>A0ACB8WWA6_9TELE</name>
<evidence type="ECO:0000313" key="2">
    <source>
        <dbReference type="Proteomes" id="UP000831701"/>
    </source>
</evidence>
<proteinExistence type="predicted"/>